<dbReference type="STRING" id="269621.A0A238FGQ8"/>
<protein>
    <submittedName>
        <fullName evidence="2">BQ2448_3836 protein</fullName>
    </submittedName>
</protein>
<dbReference type="EMBL" id="FMSP01000006">
    <property type="protein sequence ID" value="SCV71074.1"/>
    <property type="molecule type" value="Genomic_DNA"/>
</dbReference>
<gene>
    <name evidence="2" type="ORF">BQ2448_3836</name>
</gene>
<dbReference type="PANTHER" id="PTHR11614">
    <property type="entry name" value="PHOSPHOLIPASE-RELATED"/>
    <property type="match status" value="1"/>
</dbReference>
<feature type="domain" description="Serine aminopeptidase S33" evidence="1">
    <location>
        <begin position="91"/>
        <end position="356"/>
    </location>
</feature>
<keyword evidence="3" id="KW-1185">Reference proteome</keyword>
<organism evidence="2 3">
    <name type="scientific">Microbotryum intermedium</name>
    <dbReference type="NCBI Taxonomy" id="269621"/>
    <lineage>
        <taxon>Eukaryota</taxon>
        <taxon>Fungi</taxon>
        <taxon>Dikarya</taxon>
        <taxon>Basidiomycota</taxon>
        <taxon>Pucciniomycotina</taxon>
        <taxon>Microbotryomycetes</taxon>
        <taxon>Microbotryales</taxon>
        <taxon>Microbotryaceae</taxon>
        <taxon>Microbotryum</taxon>
    </lineage>
</organism>
<dbReference type="Proteomes" id="UP000198372">
    <property type="component" value="Unassembled WGS sequence"/>
</dbReference>
<sequence>MTWQAPPDEAWYYLLRSPSDDYSLSSWLSTLRGLDRSFGRSALPRAPCEQRLREEYKTRDGKIALLPNTIEKDWICYQIWDPKEGTGNEKDLVLIHGINDYGGKFAVHARKFLDAGYRVIVPDMPSHGRSSGIHCYLPNMELLADAVYLVLADVLLHDSQSPVPPTPSASQTSPSTFTQTRKLFIAGQSMGGYAAVLTCLKYGSSSVSSLSPRPSVRYHPKISGGLFLCPMLEIAPSSRPSYALELVARTLASFAGVVPFASANKGKNSEDPSIEIEFNHDPQTYHGKLRIATGLSILSGITHLSTIFAFLQVPFKVFHGTGDRVTSPSGSKKLFEEAGSDDKELRLYEGYEHVLLRKGKDDKDDERRQRVLGDMLEWLQRH</sequence>
<dbReference type="Pfam" id="PF12146">
    <property type="entry name" value="Hydrolase_4"/>
    <property type="match status" value="1"/>
</dbReference>
<dbReference type="Gene3D" id="3.40.50.1820">
    <property type="entry name" value="alpha/beta hydrolase"/>
    <property type="match status" value="1"/>
</dbReference>
<dbReference type="InterPro" id="IPR022742">
    <property type="entry name" value="Hydrolase_4"/>
</dbReference>
<accession>A0A238FGQ8</accession>
<evidence type="ECO:0000313" key="2">
    <source>
        <dbReference type="EMBL" id="SCV71074.1"/>
    </source>
</evidence>
<dbReference type="AlphaFoldDB" id="A0A238FGQ8"/>
<dbReference type="OrthoDB" id="10249433at2759"/>
<dbReference type="InterPro" id="IPR029058">
    <property type="entry name" value="AB_hydrolase_fold"/>
</dbReference>
<evidence type="ECO:0000313" key="3">
    <source>
        <dbReference type="Proteomes" id="UP000198372"/>
    </source>
</evidence>
<evidence type="ECO:0000259" key="1">
    <source>
        <dbReference type="Pfam" id="PF12146"/>
    </source>
</evidence>
<reference evidence="3" key="1">
    <citation type="submission" date="2016-09" db="EMBL/GenBank/DDBJ databases">
        <authorList>
            <person name="Jeantristanb JTB J.-T."/>
            <person name="Ricardo R."/>
        </authorList>
    </citation>
    <scope>NUCLEOTIDE SEQUENCE [LARGE SCALE GENOMIC DNA]</scope>
</reference>
<proteinExistence type="predicted"/>
<dbReference type="SUPFAM" id="SSF53474">
    <property type="entry name" value="alpha/beta-Hydrolases"/>
    <property type="match status" value="1"/>
</dbReference>
<name>A0A238FGQ8_9BASI</name>
<dbReference type="InterPro" id="IPR051044">
    <property type="entry name" value="MAG_DAG_Lipase"/>
</dbReference>